<dbReference type="AlphaFoldDB" id="N0E455"/>
<gene>
    <name evidence="1" type="ORF">BN10_620017</name>
</gene>
<dbReference type="InterPro" id="IPR052992">
    <property type="entry name" value="SDR_member_12"/>
</dbReference>
<dbReference type="STRING" id="1193181.BN10_620017"/>
<comment type="caution">
    <text evidence="1">The sequence shown here is derived from an EMBL/GenBank/DDBJ whole genome shotgun (WGS) entry which is preliminary data.</text>
</comment>
<dbReference type="PRINTS" id="PR00081">
    <property type="entry name" value="GDHRDH"/>
</dbReference>
<dbReference type="PANTHER" id="PTHR44656">
    <property type="entry name" value="DEHYDROGENASE/REDUCTASE SDR FAMILY MEMBER 12"/>
    <property type="match status" value="1"/>
</dbReference>
<keyword evidence="2" id="KW-1185">Reference proteome</keyword>
<dbReference type="SUPFAM" id="SSF51735">
    <property type="entry name" value="NAD(P)-binding Rossmann-fold domains"/>
    <property type="match status" value="1"/>
</dbReference>
<organism evidence="1 2">
    <name type="scientific">Phycicoccus elongatus Lp2</name>
    <dbReference type="NCBI Taxonomy" id="1193181"/>
    <lineage>
        <taxon>Bacteria</taxon>
        <taxon>Bacillati</taxon>
        <taxon>Actinomycetota</taxon>
        <taxon>Actinomycetes</taxon>
        <taxon>Micrococcales</taxon>
        <taxon>Intrasporangiaceae</taxon>
        <taxon>Phycicoccus</taxon>
    </lineage>
</organism>
<dbReference type="OrthoDB" id="3772961at2"/>
<dbReference type="EMBL" id="CAIZ01000133">
    <property type="protein sequence ID" value="CCH70636.1"/>
    <property type="molecule type" value="Genomic_DNA"/>
</dbReference>
<sequence length="342" mass="37294">MACLTFVECSDRVTDVIPQAQRFGRAAEVVLDRALDRSVIGGFSNIGYAVRSRLPHWPADPSPEALAGATAVVTGASSGLGEQTASDLAALGAEVHLVVRDESKGNSVRKKLQARHPKARFHVWRCDLSDLNDVWTLGERMGSSLTSVDVLIHNAGALPAKRTESAQGHELTMALHVLGPVALTEALLPRLRGSLREPRVIFITSGGMYTQALHLDDLEYTQGKYSGATAYARSKRAQVELLETFSRAWAPVRVYATHPGWADTPGVQDSLPAFRAATKPILRDAAAGADTTVWLSAVQPAPRTATLWHDRHSRPTHMLPTTPASRADRARLWLWVRQQLQK</sequence>
<proteinExistence type="predicted"/>
<dbReference type="InterPro" id="IPR036291">
    <property type="entry name" value="NAD(P)-bd_dom_sf"/>
</dbReference>
<dbReference type="Pfam" id="PF00106">
    <property type="entry name" value="adh_short"/>
    <property type="match status" value="1"/>
</dbReference>
<accession>N0E455</accession>
<evidence type="ECO:0000313" key="1">
    <source>
        <dbReference type="EMBL" id="CCH70636.1"/>
    </source>
</evidence>
<dbReference type="InterPro" id="IPR002347">
    <property type="entry name" value="SDR_fam"/>
</dbReference>
<dbReference type="PANTHER" id="PTHR44656:SF7">
    <property type="entry name" value="DEHYDROGENASE_REDUCTASE SDR FAMILY MEMBER 12"/>
    <property type="match status" value="1"/>
</dbReference>
<dbReference type="Gene3D" id="3.40.50.720">
    <property type="entry name" value="NAD(P)-binding Rossmann-like Domain"/>
    <property type="match status" value="1"/>
</dbReference>
<reference evidence="1 2" key="1">
    <citation type="journal article" date="2013" name="ISME J.">
        <title>A metabolic model for members of the genus Tetrasphaera involved in enhanced biological phosphorus removal.</title>
        <authorList>
            <person name="Kristiansen R."/>
            <person name="Nguyen H.T.T."/>
            <person name="Saunders A.M."/>
            <person name="Nielsen J.L."/>
            <person name="Wimmer R."/>
            <person name="Le V.Q."/>
            <person name="McIlroy S.J."/>
            <person name="Petrovski S."/>
            <person name="Seviour R.J."/>
            <person name="Calteau A."/>
            <person name="Nielsen K.L."/>
            <person name="Nielsen P.H."/>
        </authorList>
    </citation>
    <scope>NUCLEOTIDE SEQUENCE [LARGE SCALE GENOMIC DNA]</scope>
    <source>
        <strain evidence="1 2">Lp2</strain>
    </source>
</reference>
<dbReference type="HOGENOM" id="CLU_010194_44_8_11"/>
<name>N0E455_9MICO</name>
<evidence type="ECO:0000313" key="2">
    <source>
        <dbReference type="Proteomes" id="UP000013167"/>
    </source>
</evidence>
<dbReference type="Proteomes" id="UP000013167">
    <property type="component" value="Unassembled WGS sequence"/>
</dbReference>
<protein>
    <submittedName>
        <fullName evidence="1">Putative short chain dehydrogenase</fullName>
    </submittedName>
</protein>
<dbReference type="eggNOG" id="COG1028">
    <property type="taxonomic scope" value="Bacteria"/>
</dbReference>